<accession>A0A8S5RGN6</accession>
<dbReference type="EMBL" id="BK059102">
    <property type="protein sequence ID" value="DAE30140.1"/>
    <property type="molecule type" value="Genomic_DNA"/>
</dbReference>
<proteinExistence type="predicted"/>
<evidence type="ECO:0000313" key="1">
    <source>
        <dbReference type="EMBL" id="DAE30140.1"/>
    </source>
</evidence>
<reference evidence="1" key="1">
    <citation type="journal article" date="2021" name="Proc. Natl. Acad. Sci. U.S.A.">
        <title>A Catalog of Tens of Thousands of Viruses from Human Metagenomes Reveals Hidden Associations with Chronic Diseases.</title>
        <authorList>
            <person name="Tisza M.J."/>
            <person name="Buck C.B."/>
        </authorList>
    </citation>
    <scope>NUCLEOTIDE SEQUENCE</scope>
    <source>
        <strain evidence="1">CtQmo6</strain>
    </source>
</reference>
<protein>
    <submittedName>
        <fullName evidence="1">Uncharacterized protein</fullName>
    </submittedName>
</protein>
<organism evidence="1">
    <name type="scientific">virus sp. ctQmo6</name>
    <dbReference type="NCBI Taxonomy" id="2827990"/>
    <lineage>
        <taxon>Viruses</taxon>
    </lineage>
</organism>
<sequence>MIKSNMGEVEINGTTTIILAEFSALTKGMVESLTENYGKDEAKEMVERSYKRGLMSEKEIRKESVDILSDILETLKNHIEEE</sequence>
<name>A0A8S5RGN6_9VIRU</name>